<evidence type="ECO:0000259" key="2">
    <source>
        <dbReference type="PROSITE" id="PS50004"/>
    </source>
</evidence>
<accession>A0A9W9Y7K8</accession>
<dbReference type="InterPro" id="IPR035892">
    <property type="entry name" value="C2_domain_sf"/>
</dbReference>
<dbReference type="SMART" id="SM00239">
    <property type="entry name" value="C2"/>
    <property type="match status" value="1"/>
</dbReference>
<proteinExistence type="predicted"/>
<dbReference type="EMBL" id="MU827833">
    <property type="protein sequence ID" value="KAJ7319503.1"/>
    <property type="molecule type" value="Genomic_DNA"/>
</dbReference>
<dbReference type="Pfam" id="PF00168">
    <property type="entry name" value="C2"/>
    <property type="match status" value="1"/>
</dbReference>
<comment type="caution">
    <text evidence="3">The sequence shown here is derived from an EMBL/GenBank/DDBJ whole genome shotgun (WGS) entry which is preliminary data.</text>
</comment>
<gene>
    <name evidence="3" type="ORF">OS493_035813</name>
</gene>
<dbReference type="Gene3D" id="2.60.40.150">
    <property type="entry name" value="C2 domain"/>
    <property type="match status" value="1"/>
</dbReference>
<evidence type="ECO:0000256" key="1">
    <source>
        <dbReference type="SAM" id="MobiDB-lite"/>
    </source>
</evidence>
<feature type="domain" description="C2" evidence="2">
    <location>
        <begin position="104"/>
        <end position="233"/>
    </location>
</feature>
<dbReference type="AlphaFoldDB" id="A0A9W9Y7K8"/>
<sequence length="295" mass="33761">MAEELKKKVKVMMKTTDDDAEWIWDMNKFVNRTYLMKEMFQNYYEGEEDWDVPEEQDPFWEPHDAEIDVEEILVIKDYKDNEKGHLQSNYSKALFVGRLKRFPCSEEMNDDFKDPKELIGKALYLKLKIPSASGLPAIFGKGETFCKYKLYLDDDYNCTKRVSGNTNPSYDFEKKYTFKPVTEQFVEYLLQTPLVIEVWGKQSGRKISREEIAGAGEINRKKMSVGPASSGMPNNGQVMSKDEGDRSEKKIIATVEDILNGVEGNKFNATAGIVIHVQKSPDKDGKINSGICLIL</sequence>
<name>A0A9W9Y7K8_9CNID</name>
<feature type="region of interest" description="Disordered" evidence="1">
    <location>
        <begin position="223"/>
        <end position="245"/>
    </location>
</feature>
<protein>
    <recommendedName>
        <fullName evidence="2">C2 domain-containing protein</fullName>
    </recommendedName>
</protein>
<dbReference type="Pfam" id="PF12423">
    <property type="entry name" value="KIF1B"/>
    <property type="match status" value="1"/>
</dbReference>
<dbReference type="InterPro" id="IPR022140">
    <property type="entry name" value="Kinesin-like_KIF1-typ"/>
</dbReference>
<dbReference type="InterPro" id="IPR000008">
    <property type="entry name" value="C2_dom"/>
</dbReference>
<evidence type="ECO:0000313" key="4">
    <source>
        <dbReference type="Proteomes" id="UP001163046"/>
    </source>
</evidence>
<dbReference type="OrthoDB" id="3176171at2759"/>
<evidence type="ECO:0000313" key="3">
    <source>
        <dbReference type="EMBL" id="KAJ7319503.1"/>
    </source>
</evidence>
<organism evidence="3 4">
    <name type="scientific">Desmophyllum pertusum</name>
    <dbReference type="NCBI Taxonomy" id="174260"/>
    <lineage>
        <taxon>Eukaryota</taxon>
        <taxon>Metazoa</taxon>
        <taxon>Cnidaria</taxon>
        <taxon>Anthozoa</taxon>
        <taxon>Hexacorallia</taxon>
        <taxon>Scleractinia</taxon>
        <taxon>Caryophylliina</taxon>
        <taxon>Caryophylliidae</taxon>
        <taxon>Desmophyllum</taxon>
    </lineage>
</organism>
<reference evidence="3" key="1">
    <citation type="submission" date="2023-01" db="EMBL/GenBank/DDBJ databases">
        <title>Genome assembly of the deep-sea coral Lophelia pertusa.</title>
        <authorList>
            <person name="Herrera S."/>
            <person name="Cordes E."/>
        </authorList>
    </citation>
    <scope>NUCLEOTIDE SEQUENCE</scope>
    <source>
        <strain evidence="3">USNM1676648</strain>
        <tissue evidence="3">Polyp</tissue>
    </source>
</reference>
<dbReference type="Proteomes" id="UP001163046">
    <property type="component" value="Unassembled WGS sequence"/>
</dbReference>
<dbReference type="SUPFAM" id="SSF49562">
    <property type="entry name" value="C2 domain (Calcium/lipid-binding domain, CaLB)"/>
    <property type="match status" value="1"/>
</dbReference>
<dbReference type="PROSITE" id="PS50004">
    <property type="entry name" value="C2"/>
    <property type="match status" value="1"/>
</dbReference>
<keyword evidence="4" id="KW-1185">Reference proteome</keyword>